<dbReference type="InterPro" id="IPR054765">
    <property type="entry name" value="SLBB_dom"/>
</dbReference>
<evidence type="ECO:0000256" key="3">
    <source>
        <dbReference type="ARBA" id="ARBA00022448"/>
    </source>
</evidence>
<evidence type="ECO:0000256" key="14">
    <source>
        <dbReference type="ARBA" id="ARBA00023288"/>
    </source>
</evidence>
<dbReference type="STRING" id="690879.TSACC_3418"/>
<evidence type="ECO:0000256" key="6">
    <source>
        <dbReference type="ARBA" id="ARBA00022692"/>
    </source>
</evidence>
<evidence type="ECO:0000256" key="11">
    <source>
        <dbReference type="ARBA" id="ARBA00023136"/>
    </source>
</evidence>
<keyword evidence="7" id="KW-0732">Signal</keyword>
<comment type="similarity">
    <text evidence="2">Belongs to the BexD/CtrA/VexA family.</text>
</comment>
<evidence type="ECO:0000256" key="12">
    <source>
        <dbReference type="ARBA" id="ARBA00023139"/>
    </source>
</evidence>
<evidence type="ECO:0000256" key="1">
    <source>
        <dbReference type="ARBA" id="ARBA00004571"/>
    </source>
</evidence>
<keyword evidence="3" id="KW-0813">Transport</keyword>
<evidence type="ECO:0000256" key="2">
    <source>
        <dbReference type="ARBA" id="ARBA00009450"/>
    </source>
</evidence>
<keyword evidence="14" id="KW-0449">Lipoprotein</keyword>
<evidence type="ECO:0000256" key="8">
    <source>
        <dbReference type="ARBA" id="ARBA00023047"/>
    </source>
</evidence>
<sequence length="180" mass="19497">MSLGTTEAPANYVPHKKEEVYRIRIGDVVQVDVFQEPAMTTRQRVQGDGTVAVALLGRVDVVGLTTAGASEKIAALLDAKQIVKPQVNVTVLAYAPQRFTVMGQIKTAGMYVIPPEENISLPEAIAMAGGPTIIGNLKKVFISRKHGNEVTRMRMNALAPSAQFFLIQEGDVIFISETVF</sequence>
<dbReference type="InParanoid" id="A0A146GDZ1"/>
<dbReference type="InterPro" id="IPR049712">
    <property type="entry name" value="Poly_export"/>
</dbReference>
<dbReference type="EMBL" id="BDCO01000003">
    <property type="protein sequence ID" value="GAT35353.1"/>
    <property type="molecule type" value="Genomic_DNA"/>
</dbReference>
<evidence type="ECO:0000256" key="7">
    <source>
        <dbReference type="ARBA" id="ARBA00022729"/>
    </source>
</evidence>
<dbReference type="GO" id="GO:0015159">
    <property type="term" value="F:polysaccharide transmembrane transporter activity"/>
    <property type="evidence" value="ECO:0007669"/>
    <property type="project" value="InterPro"/>
</dbReference>
<keyword evidence="11" id="KW-0472">Membrane</keyword>
<dbReference type="InterPro" id="IPR003715">
    <property type="entry name" value="Poly_export_N"/>
</dbReference>
<keyword evidence="9" id="KW-0406">Ion transport</keyword>
<dbReference type="PANTHER" id="PTHR33619:SF3">
    <property type="entry name" value="POLYSACCHARIDE EXPORT PROTEIN GFCE-RELATED"/>
    <property type="match status" value="1"/>
</dbReference>
<evidence type="ECO:0000256" key="13">
    <source>
        <dbReference type="ARBA" id="ARBA00023237"/>
    </source>
</evidence>
<evidence type="ECO:0000259" key="16">
    <source>
        <dbReference type="Pfam" id="PF22461"/>
    </source>
</evidence>
<keyword evidence="5" id="KW-0762">Sugar transport</keyword>
<keyword evidence="4" id="KW-1134">Transmembrane beta strand</keyword>
<comment type="subcellular location">
    <subcellularLocation>
        <location evidence="1">Cell outer membrane</location>
        <topology evidence="1">Multi-pass membrane protein</topology>
    </subcellularLocation>
</comment>
<proteinExistence type="inferred from homology"/>
<organism evidence="17 18">
    <name type="scientific">Terrimicrobium sacchariphilum</name>
    <dbReference type="NCBI Taxonomy" id="690879"/>
    <lineage>
        <taxon>Bacteria</taxon>
        <taxon>Pseudomonadati</taxon>
        <taxon>Verrucomicrobiota</taxon>
        <taxon>Terrimicrobiia</taxon>
        <taxon>Terrimicrobiales</taxon>
        <taxon>Terrimicrobiaceae</taxon>
        <taxon>Terrimicrobium</taxon>
    </lineage>
</organism>
<accession>A0A146GDZ1</accession>
<dbReference type="GO" id="GO:0046930">
    <property type="term" value="C:pore complex"/>
    <property type="evidence" value="ECO:0007669"/>
    <property type="project" value="UniProtKB-KW"/>
</dbReference>
<keyword evidence="18" id="KW-1185">Reference proteome</keyword>
<evidence type="ECO:0000313" key="17">
    <source>
        <dbReference type="EMBL" id="GAT35353.1"/>
    </source>
</evidence>
<evidence type="ECO:0000313" key="18">
    <source>
        <dbReference type="Proteomes" id="UP000076023"/>
    </source>
</evidence>
<dbReference type="AlphaFoldDB" id="A0A146GDZ1"/>
<evidence type="ECO:0000259" key="15">
    <source>
        <dbReference type="Pfam" id="PF02563"/>
    </source>
</evidence>
<evidence type="ECO:0000256" key="5">
    <source>
        <dbReference type="ARBA" id="ARBA00022597"/>
    </source>
</evidence>
<keyword evidence="8" id="KW-0625">Polysaccharide transport</keyword>
<dbReference type="GO" id="GO:0015288">
    <property type="term" value="F:porin activity"/>
    <property type="evidence" value="ECO:0007669"/>
    <property type="project" value="UniProtKB-KW"/>
</dbReference>
<comment type="caution">
    <text evidence="17">The sequence shown here is derived from an EMBL/GenBank/DDBJ whole genome shotgun (WGS) entry which is preliminary data.</text>
</comment>
<keyword evidence="10" id="KW-0626">Porin</keyword>
<evidence type="ECO:0000256" key="10">
    <source>
        <dbReference type="ARBA" id="ARBA00023114"/>
    </source>
</evidence>
<name>A0A146GDZ1_TERSA</name>
<keyword evidence="12" id="KW-0564">Palmitate</keyword>
<dbReference type="GO" id="GO:0006811">
    <property type="term" value="P:monoatomic ion transport"/>
    <property type="evidence" value="ECO:0007669"/>
    <property type="project" value="UniProtKB-KW"/>
</dbReference>
<keyword evidence="6" id="KW-0812">Transmembrane</keyword>
<evidence type="ECO:0000256" key="9">
    <source>
        <dbReference type="ARBA" id="ARBA00023065"/>
    </source>
</evidence>
<gene>
    <name evidence="17" type="ORF">TSACC_3418</name>
</gene>
<dbReference type="Proteomes" id="UP000076023">
    <property type="component" value="Unassembled WGS sequence"/>
</dbReference>
<protein>
    <submittedName>
        <fullName evidence="17">Polysaccharide export outer membrane protein</fullName>
    </submittedName>
</protein>
<feature type="domain" description="SLBB" evidence="16">
    <location>
        <begin position="97"/>
        <end position="175"/>
    </location>
</feature>
<reference evidence="18" key="1">
    <citation type="journal article" date="2017" name="Genome Announc.">
        <title>Draft Genome Sequence of Terrimicrobium sacchariphilum NM-5T, a Facultative Anaerobic Soil Bacterium of the Class Spartobacteria.</title>
        <authorList>
            <person name="Qiu Y.L."/>
            <person name="Tourlousse D.M."/>
            <person name="Matsuura N."/>
            <person name="Ohashi A."/>
            <person name="Sekiguchi Y."/>
        </authorList>
    </citation>
    <scope>NUCLEOTIDE SEQUENCE [LARGE SCALE GENOMIC DNA]</scope>
    <source>
        <strain evidence="18">NM-5</strain>
    </source>
</reference>
<feature type="domain" description="Polysaccharide export protein N-terminal" evidence="15">
    <location>
        <begin position="17"/>
        <end position="91"/>
    </location>
</feature>
<keyword evidence="13" id="KW-0998">Cell outer membrane</keyword>
<dbReference type="Pfam" id="PF22461">
    <property type="entry name" value="SLBB_2"/>
    <property type="match status" value="1"/>
</dbReference>
<evidence type="ECO:0000256" key="4">
    <source>
        <dbReference type="ARBA" id="ARBA00022452"/>
    </source>
</evidence>
<dbReference type="Pfam" id="PF02563">
    <property type="entry name" value="Poly_export"/>
    <property type="match status" value="1"/>
</dbReference>
<dbReference type="PANTHER" id="PTHR33619">
    <property type="entry name" value="POLYSACCHARIDE EXPORT PROTEIN GFCE-RELATED"/>
    <property type="match status" value="1"/>
</dbReference>
<dbReference type="GO" id="GO:0009279">
    <property type="term" value="C:cell outer membrane"/>
    <property type="evidence" value="ECO:0007669"/>
    <property type="project" value="UniProtKB-SubCell"/>
</dbReference>
<dbReference type="FunCoup" id="A0A146GDZ1">
    <property type="interactions" value="92"/>
</dbReference>
<dbReference type="Gene3D" id="3.10.560.10">
    <property type="entry name" value="Outer membrane lipoprotein wza domain like"/>
    <property type="match status" value="1"/>
</dbReference>